<comment type="caution">
    <text evidence="1">The sequence shown here is derived from an EMBL/GenBank/DDBJ whole genome shotgun (WGS) entry which is preliminary data.</text>
</comment>
<proteinExistence type="predicted"/>
<sequence length="121" mass="14165">MTTTNTTQSNFTRSKMTKDVGSMVNSNSRFSRFAIELNDKKESIIESFTNRACCQYESRKEEGREYLGRAGQQIYPTYDPSQPSPSSRSNPIILRGINIYSSLHYYLHQLYKIWRPLFNEF</sequence>
<dbReference type="EMBL" id="CAJVPY010001304">
    <property type="protein sequence ID" value="CAG8515981.1"/>
    <property type="molecule type" value="Genomic_DNA"/>
</dbReference>
<reference evidence="1" key="1">
    <citation type="submission" date="2021-06" db="EMBL/GenBank/DDBJ databases">
        <authorList>
            <person name="Kallberg Y."/>
            <person name="Tangrot J."/>
            <person name="Rosling A."/>
        </authorList>
    </citation>
    <scope>NUCLEOTIDE SEQUENCE</scope>
    <source>
        <strain evidence="1">MA453B</strain>
    </source>
</reference>
<dbReference type="AlphaFoldDB" id="A0A9N9F828"/>
<dbReference type="Proteomes" id="UP000789405">
    <property type="component" value="Unassembled WGS sequence"/>
</dbReference>
<gene>
    <name evidence="1" type="ORF">DERYTH_LOCUS3626</name>
</gene>
<accession>A0A9N9F828</accession>
<keyword evidence="2" id="KW-1185">Reference proteome</keyword>
<protein>
    <submittedName>
        <fullName evidence="1">21606_t:CDS:1</fullName>
    </submittedName>
</protein>
<evidence type="ECO:0000313" key="2">
    <source>
        <dbReference type="Proteomes" id="UP000789405"/>
    </source>
</evidence>
<name>A0A9N9F828_9GLOM</name>
<evidence type="ECO:0000313" key="1">
    <source>
        <dbReference type="EMBL" id="CAG8515981.1"/>
    </source>
</evidence>
<organism evidence="1 2">
    <name type="scientific">Dentiscutata erythropus</name>
    <dbReference type="NCBI Taxonomy" id="1348616"/>
    <lineage>
        <taxon>Eukaryota</taxon>
        <taxon>Fungi</taxon>
        <taxon>Fungi incertae sedis</taxon>
        <taxon>Mucoromycota</taxon>
        <taxon>Glomeromycotina</taxon>
        <taxon>Glomeromycetes</taxon>
        <taxon>Diversisporales</taxon>
        <taxon>Gigasporaceae</taxon>
        <taxon>Dentiscutata</taxon>
    </lineage>
</organism>